<feature type="region of interest" description="Disordered" evidence="1">
    <location>
        <begin position="1"/>
        <end position="63"/>
    </location>
</feature>
<comment type="caution">
    <text evidence="2">The sequence shown here is derived from an EMBL/GenBank/DDBJ whole genome shotgun (WGS) entry which is preliminary data.</text>
</comment>
<keyword evidence="3" id="KW-1185">Reference proteome</keyword>
<feature type="compositionally biased region" description="Acidic residues" evidence="1">
    <location>
        <begin position="1"/>
        <end position="12"/>
    </location>
</feature>
<dbReference type="OrthoDB" id="10462584at2759"/>
<dbReference type="Proteomes" id="UP000789390">
    <property type="component" value="Unassembled WGS sequence"/>
</dbReference>
<proteinExistence type="predicted"/>
<feature type="compositionally biased region" description="Basic and acidic residues" evidence="1">
    <location>
        <begin position="52"/>
        <end position="61"/>
    </location>
</feature>
<gene>
    <name evidence="2" type="ORF">DGAL_LOCUS14386</name>
</gene>
<sequence>MELDLENDDGSDDLNPAGSDSELEEFTIEDSPAEKNEELEEVLDMSEMASANEDRAKEGSRQTKALKQLEFVKKNYSARSRANKGEIKKAANNRTKNNRMQDIFRRLDALEKDFNGEYILLAASPNNAVWSCLVRSFGKIVRTYHQSRTGVALTNQWLKVFDDKQKERISSEKDPSNSSHPSRNLSPEGQEFPSNVNSSPSSTTPSDSSPTSPPQRAPNPGLHPDLGLQKDPSNSSHPSRQDVSKFPSNVNSSLSSTMPSDSSPTSPPQRAPNPDLTTSMIQAPNRQALSKSNRLPSQLKKSSLPTSITNAIPSNELSTQAPSKSLVAQKPLKPNQILLNPAQALPKVKGVIVKTSKGMFLKMSDSQVLVPITGLQRPK</sequence>
<protein>
    <submittedName>
        <fullName evidence="2">Uncharacterized protein</fullName>
    </submittedName>
</protein>
<feature type="region of interest" description="Disordered" evidence="1">
    <location>
        <begin position="166"/>
        <end position="321"/>
    </location>
</feature>
<organism evidence="2 3">
    <name type="scientific">Daphnia galeata</name>
    <dbReference type="NCBI Taxonomy" id="27404"/>
    <lineage>
        <taxon>Eukaryota</taxon>
        <taxon>Metazoa</taxon>
        <taxon>Ecdysozoa</taxon>
        <taxon>Arthropoda</taxon>
        <taxon>Crustacea</taxon>
        <taxon>Branchiopoda</taxon>
        <taxon>Diplostraca</taxon>
        <taxon>Cladocera</taxon>
        <taxon>Anomopoda</taxon>
        <taxon>Daphniidae</taxon>
        <taxon>Daphnia</taxon>
    </lineage>
</organism>
<dbReference type="AlphaFoldDB" id="A0A8J2S785"/>
<dbReference type="EMBL" id="CAKKLH010000306">
    <property type="protein sequence ID" value="CAH0110782.1"/>
    <property type="molecule type" value="Genomic_DNA"/>
</dbReference>
<reference evidence="2" key="1">
    <citation type="submission" date="2021-11" db="EMBL/GenBank/DDBJ databases">
        <authorList>
            <person name="Schell T."/>
        </authorList>
    </citation>
    <scope>NUCLEOTIDE SEQUENCE</scope>
    <source>
        <strain evidence="2">M5</strain>
    </source>
</reference>
<name>A0A8J2S785_9CRUS</name>
<feature type="compositionally biased region" description="Low complexity" evidence="1">
    <location>
        <begin position="252"/>
        <end position="264"/>
    </location>
</feature>
<feature type="compositionally biased region" description="Basic and acidic residues" evidence="1">
    <location>
        <begin position="166"/>
        <end position="175"/>
    </location>
</feature>
<feature type="compositionally biased region" description="Polar residues" evidence="1">
    <location>
        <begin position="176"/>
        <end position="197"/>
    </location>
</feature>
<evidence type="ECO:0000313" key="2">
    <source>
        <dbReference type="EMBL" id="CAH0110782.1"/>
    </source>
</evidence>
<evidence type="ECO:0000313" key="3">
    <source>
        <dbReference type="Proteomes" id="UP000789390"/>
    </source>
</evidence>
<evidence type="ECO:0000256" key="1">
    <source>
        <dbReference type="SAM" id="MobiDB-lite"/>
    </source>
</evidence>
<accession>A0A8J2S785</accession>
<feature type="compositionally biased region" description="Polar residues" evidence="1">
    <location>
        <begin position="275"/>
        <end position="321"/>
    </location>
</feature>
<feature type="compositionally biased region" description="Low complexity" evidence="1">
    <location>
        <begin position="198"/>
        <end position="210"/>
    </location>
</feature>